<dbReference type="EMBL" id="CAJVQB010039088">
    <property type="protein sequence ID" value="CAG8826973.1"/>
    <property type="molecule type" value="Genomic_DNA"/>
</dbReference>
<feature type="non-terminal residue" evidence="2">
    <location>
        <position position="322"/>
    </location>
</feature>
<proteinExistence type="predicted"/>
<dbReference type="Proteomes" id="UP000789901">
    <property type="component" value="Unassembled WGS sequence"/>
</dbReference>
<evidence type="ECO:0000313" key="2">
    <source>
        <dbReference type="EMBL" id="CAG8826973.1"/>
    </source>
</evidence>
<comment type="caution">
    <text evidence="2">The sequence shown here is derived from an EMBL/GenBank/DDBJ whole genome shotgun (WGS) entry which is preliminary data.</text>
</comment>
<organism evidence="2 3">
    <name type="scientific">Gigaspora margarita</name>
    <dbReference type="NCBI Taxonomy" id="4874"/>
    <lineage>
        <taxon>Eukaryota</taxon>
        <taxon>Fungi</taxon>
        <taxon>Fungi incertae sedis</taxon>
        <taxon>Mucoromycota</taxon>
        <taxon>Glomeromycotina</taxon>
        <taxon>Glomeromycetes</taxon>
        <taxon>Diversisporales</taxon>
        <taxon>Gigasporaceae</taxon>
        <taxon>Gigaspora</taxon>
    </lineage>
</organism>
<feature type="compositionally biased region" description="Basic and acidic residues" evidence="1">
    <location>
        <begin position="301"/>
        <end position="322"/>
    </location>
</feature>
<reference evidence="2 3" key="1">
    <citation type="submission" date="2021-06" db="EMBL/GenBank/DDBJ databases">
        <authorList>
            <person name="Kallberg Y."/>
            <person name="Tangrot J."/>
            <person name="Rosling A."/>
        </authorList>
    </citation>
    <scope>NUCLEOTIDE SEQUENCE [LARGE SCALE GENOMIC DNA]</scope>
    <source>
        <strain evidence="2 3">120-4 pot B 10/14</strain>
    </source>
</reference>
<protein>
    <submittedName>
        <fullName evidence="2">661_t:CDS:1</fullName>
    </submittedName>
</protein>
<feature type="non-terminal residue" evidence="2">
    <location>
        <position position="1"/>
    </location>
</feature>
<gene>
    <name evidence="2" type="ORF">GMARGA_LOCUS29268</name>
</gene>
<evidence type="ECO:0000313" key="3">
    <source>
        <dbReference type="Proteomes" id="UP000789901"/>
    </source>
</evidence>
<feature type="region of interest" description="Disordered" evidence="1">
    <location>
        <begin position="300"/>
        <end position="322"/>
    </location>
</feature>
<name>A0ABN7WCA0_GIGMA</name>
<accession>A0ABN7WCA0</accession>
<evidence type="ECO:0000256" key="1">
    <source>
        <dbReference type="SAM" id="MobiDB-lite"/>
    </source>
</evidence>
<keyword evidence="3" id="KW-1185">Reference proteome</keyword>
<sequence>PKTNEKKRLTFTLQKTPAGCSRKNTIVRLQRKRDVNTPETRVKAFVPKKHKTLNLFGKDSDKKMKKVHNTRSNGEEMITAPQKTIYQETDARIPVSLGIASPSTTGSTSSDWLEIMKDKAAAENLQRELKVDNTLVKNFTGFNMEGSGNLCDSQLGEVISPDLHTGVSNINIDAISDSNKKIRNNVPNKETKSWSEFKKLKNKQVTKEETLVLVQNIEAEKTENTSNNSNQEVTVQETEVVEQDIQMDNVANLPETEEAHLSIHTERVEMSVNVEPSITLLLALNKRNIAPVNLMANNKESAGKDHTKNLKLYDNERRTHNH</sequence>